<dbReference type="EMBL" id="AWWV01012918">
    <property type="protein sequence ID" value="OMO63593.1"/>
    <property type="molecule type" value="Genomic_DNA"/>
</dbReference>
<comment type="caution">
    <text evidence="2">The sequence shown here is derived from an EMBL/GenBank/DDBJ whole genome shotgun (WGS) entry which is preliminary data.</text>
</comment>
<evidence type="ECO:0000313" key="3">
    <source>
        <dbReference type="Proteomes" id="UP000188268"/>
    </source>
</evidence>
<reference evidence="2 3" key="1">
    <citation type="submission" date="2013-09" db="EMBL/GenBank/DDBJ databases">
        <title>Corchorus capsularis genome sequencing.</title>
        <authorList>
            <person name="Alam M."/>
            <person name="Haque M.S."/>
            <person name="Islam M.S."/>
            <person name="Emdad E.M."/>
            <person name="Islam M.M."/>
            <person name="Ahmed B."/>
            <person name="Halim A."/>
            <person name="Hossen Q.M.M."/>
            <person name="Hossain M.Z."/>
            <person name="Ahmed R."/>
            <person name="Khan M.M."/>
            <person name="Islam R."/>
            <person name="Rashid M.M."/>
            <person name="Khan S.A."/>
            <person name="Rahman M.S."/>
            <person name="Alam M."/>
        </authorList>
    </citation>
    <scope>NUCLEOTIDE SEQUENCE [LARGE SCALE GENOMIC DNA]</scope>
    <source>
        <strain evidence="3">cv. CVL-1</strain>
        <tissue evidence="2">Whole seedling</tissue>
    </source>
</reference>
<sequence>MDRRDQQFSVGLVRPTEQSKSKIIEPERDKAIYLNFNAKSN</sequence>
<dbReference type="Gramene" id="OMO63593">
    <property type="protein sequence ID" value="OMO63593"/>
    <property type="gene ID" value="CCACVL1_22389"/>
</dbReference>
<dbReference type="AlphaFoldDB" id="A0A1R3GZT2"/>
<dbReference type="Proteomes" id="UP000188268">
    <property type="component" value="Unassembled WGS sequence"/>
</dbReference>
<name>A0A1R3GZT2_COCAP</name>
<protein>
    <submittedName>
        <fullName evidence="2">Uncharacterized protein</fullName>
    </submittedName>
</protein>
<feature type="region of interest" description="Disordered" evidence="1">
    <location>
        <begin position="1"/>
        <end position="24"/>
    </location>
</feature>
<organism evidence="2 3">
    <name type="scientific">Corchorus capsularis</name>
    <name type="common">Jute</name>
    <dbReference type="NCBI Taxonomy" id="210143"/>
    <lineage>
        <taxon>Eukaryota</taxon>
        <taxon>Viridiplantae</taxon>
        <taxon>Streptophyta</taxon>
        <taxon>Embryophyta</taxon>
        <taxon>Tracheophyta</taxon>
        <taxon>Spermatophyta</taxon>
        <taxon>Magnoliopsida</taxon>
        <taxon>eudicotyledons</taxon>
        <taxon>Gunneridae</taxon>
        <taxon>Pentapetalae</taxon>
        <taxon>rosids</taxon>
        <taxon>malvids</taxon>
        <taxon>Malvales</taxon>
        <taxon>Malvaceae</taxon>
        <taxon>Grewioideae</taxon>
        <taxon>Apeibeae</taxon>
        <taxon>Corchorus</taxon>
    </lineage>
</organism>
<proteinExistence type="predicted"/>
<accession>A0A1R3GZT2</accession>
<evidence type="ECO:0000256" key="1">
    <source>
        <dbReference type="SAM" id="MobiDB-lite"/>
    </source>
</evidence>
<keyword evidence="3" id="KW-1185">Reference proteome</keyword>
<gene>
    <name evidence="2" type="ORF">CCACVL1_22389</name>
</gene>
<evidence type="ECO:0000313" key="2">
    <source>
        <dbReference type="EMBL" id="OMO63593.1"/>
    </source>
</evidence>